<evidence type="ECO:0000259" key="4">
    <source>
        <dbReference type="PROSITE" id="PS01124"/>
    </source>
</evidence>
<comment type="caution">
    <text evidence="5">The sequence shown here is derived from an EMBL/GenBank/DDBJ whole genome shotgun (WGS) entry which is preliminary data.</text>
</comment>
<dbReference type="GO" id="GO:0003700">
    <property type="term" value="F:DNA-binding transcription factor activity"/>
    <property type="evidence" value="ECO:0007669"/>
    <property type="project" value="InterPro"/>
</dbReference>
<dbReference type="Pfam" id="PF12625">
    <property type="entry name" value="Arabinose_bd"/>
    <property type="match status" value="1"/>
</dbReference>
<reference evidence="5 6" key="1">
    <citation type="submission" date="2019-03" db="EMBL/GenBank/DDBJ databases">
        <title>Seongchinamella monodicae gen. nov., sp. nov., a novel member of the Gammaproteobacteria isolated from a tidal mudflat of beach.</title>
        <authorList>
            <person name="Yang H.G."/>
            <person name="Kang J.W."/>
            <person name="Lee S.D."/>
        </authorList>
    </citation>
    <scope>NUCLEOTIDE SEQUENCE [LARGE SCALE GENOMIC DNA]</scope>
    <source>
        <strain evidence="5 6">GH4-78</strain>
    </source>
</reference>
<feature type="domain" description="HTH araC/xylS-type" evidence="4">
    <location>
        <begin position="241"/>
        <end position="341"/>
    </location>
</feature>
<keyword evidence="6" id="KW-1185">Reference proteome</keyword>
<dbReference type="GO" id="GO:0000976">
    <property type="term" value="F:transcription cis-regulatory region binding"/>
    <property type="evidence" value="ECO:0007669"/>
    <property type="project" value="TreeGrafter"/>
</dbReference>
<dbReference type="Proteomes" id="UP000295554">
    <property type="component" value="Unassembled WGS sequence"/>
</dbReference>
<dbReference type="InterPro" id="IPR018060">
    <property type="entry name" value="HTH_AraC"/>
</dbReference>
<dbReference type="PANTHER" id="PTHR47894:SF1">
    <property type="entry name" value="HTH-TYPE TRANSCRIPTIONAL REGULATOR VQSM"/>
    <property type="match status" value="1"/>
</dbReference>
<dbReference type="PANTHER" id="PTHR47894">
    <property type="entry name" value="HTH-TYPE TRANSCRIPTIONAL REGULATOR GADX"/>
    <property type="match status" value="1"/>
</dbReference>
<dbReference type="OrthoDB" id="5737354at2"/>
<sequence length="350" mass="39870">MSNDHFEISVQYLAPILNELEKRGYTLREVFAYAGLQLPANCDNPGSVVLPVLDFSTLYGRALALLEVETSERLDKRPSDKGRLEVMCCVAIACPDLRNAARQLSTLSRFSHPQDITIHLEEREDSARLILDFHRSSQDTASLLVAAASLIFLHQIFSWVIGSRIRLRELHLKSPEPKESISLLDLLDAPVIYEHDCDAMVFDADILDWPVIRTYADLQKIIDYIPFDIWYSGGVDLPMAGRIRNMFVSALHDNLPIPSTSSLCQIFHVSEATLRRRLRDENSSYSSIREESQKKFAEYMLRCTDEPISDIALRAGFGDDRAFRRAFQRWLDISPSRYRATNSVESPDKS</sequence>
<gene>
    <name evidence="5" type="ORF">E2F43_01395</name>
</gene>
<keyword evidence="3" id="KW-0804">Transcription</keyword>
<evidence type="ECO:0000313" key="6">
    <source>
        <dbReference type="Proteomes" id="UP000295554"/>
    </source>
</evidence>
<dbReference type="PROSITE" id="PS01124">
    <property type="entry name" value="HTH_ARAC_FAMILY_2"/>
    <property type="match status" value="1"/>
</dbReference>
<evidence type="ECO:0000256" key="2">
    <source>
        <dbReference type="ARBA" id="ARBA00023125"/>
    </source>
</evidence>
<dbReference type="InterPro" id="IPR009057">
    <property type="entry name" value="Homeodomain-like_sf"/>
</dbReference>
<keyword evidence="2" id="KW-0238">DNA-binding</keyword>
<keyword evidence="1" id="KW-0805">Transcription regulation</keyword>
<dbReference type="EMBL" id="SMSE01000001">
    <property type="protein sequence ID" value="TDG14927.1"/>
    <property type="molecule type" value="Genomic_DNA"/>
</dbReference>
<dbReference type="SUPFAM" id="SSF46689">
    <property type="entry name" value="Homeodomain-like"/>
    <property type="match status" value="1"/>
</dbReference>
<evidence type="ECO:0000256" key="1">
    <source>
        <dbReference type="ARBA" id="ARBA00023015"/>
    </source>
</evidence>
<proteinExistence type="predicted"/>
<dbReference type="SMART" id="SM00342">
    <property type="entry name" value="HTH_ARAC"/>
    <property type="match status" value="1"/>
</dbReference>
<dbReference type="Pfam" id="PF12833">
    <property type="entry name" value="HTH_18"/>
    <property type="match status" value="1"/>
</dbReference>
<dbReference type="GO" id="GO:0005829">
    <property type="term" value="C:cytosol"/>
    <property type="evidence" value="ECO:0007669"/>
    <property type="project" value="TreeGrafter"/>
</dbReference>
<dbReference type="AlphaFoldDB" id="A0A4R5LUD6"/>
<dbReference type="RefSeq" id="WP_133209092.1">
    <property type="nucleotide sequence ID" value="NZ_SMSE01000001.1"/>
</dbReference>
<protein>
    <submittedName>
        <fullName evidence="5">AraC family transcriptional regulator</fullName>
    </submittedName>
</protein>
<accession>A0A4R5LUD6</accession>
<evidence type="ECO:0000313" key="5">
    <source>
        <dbReference type="EMBL" id="TDG14927.1"/>
    </source>
</evidence>
<dbReference type="Gene3D" id="1.10.10.60">
    <property type="entry name" value="Homeodomain-like"/>
    <property type="match status" value="1"/>
</dbReference>
<evidence type="ECO:0000256" key="3">
    <source>
        <dbReference type="ARBA" id="ARBA00023163"/>
    </source>
</evidence>
<organism evidence="5 6">
    <name type="scientific">Seongchinamella unica</name>
    <dbReference type="NCBI Taxonomy" id="2547392"/>
    <lineage>
        <taxon>Bacteria</taxon>
        <taxon>Pseudomonadati</taxon>
        <taxon>Pseudomonadota</taxon>
        <taxon>Gammaproteobacteria</taxon>
        <taxon>Cellvibrionales</taxon>
        <taxon>Halieaceae</taxon>
        <taxon>Seongchinamella</taxon>
    </lineage>
</organism>
<dbReference type="InterPro" id="IPR032687">
    <property type="entry name" value="AraC-type_N"/>
</dbReference>
<name>A0A4R5LUD6_9GAMM</name>